<protein>
    <submittedName>
        <fullName evidence="1">Uncharacterized protein</fullName>
    </submittedName>
</protein>
<dbReference type="EMBL" id="SLWM01000007">
    <property type="protein sequence ID" value="TCO21992.1"/>
    <property type="molecule type" value="Genomic_DNA"/>
</dbReference>
<evidence type="ECO:0000313" key="2">
    <source>
        <dbReference type="Proteomes" id="UP000295818"/>
    </source>
</evidence>
<evidence type="ECO:0000313" key="1">
    <source>
        <dbReference type="EMBL" id="TCO21992.1"/>
    </source>
</evidence>
<accession>A0ABY2BJ87</accession>
<gene>
    <name evidence="1" type="ORF">EV644_107317</name>
</gene>
<dbReference type="Proteomes" id="UP000295818">
    <property type="component" value="Unassembled WGS sequence"/>
</dbReference>
<keyword evidence="2" id="KW-1185">Reference proteome</keyword>
<sequence length="40" mass="4571">MEYEQFYAEYTNVSEAVMAGLSLDALTMEIGRLRQLVDRG</sequence>
<comment type="caution">
    <text evidence="1">The sequence shown here is derived from an EMBL/GenBank/DDBJ whole genome shotgun (WGS) entry which is preliminary data.</text>
</comment>
<dbReference type="RefSeq" id="WP_255511340.1">
    <property type="nucleotide sequence ID" value="NZ_SLWM01000007.1"/>
</dbReference>
<organism evidence="1 2">
    <name type="scientific">Kribbella orskensis</name>
    <dbReference type="NCBI Taxonomy" id="2512216"/>
    <lineage>
        <taxon>Bacteria</taxon>
        <taxon>Bacillati</taxon>
        <taxon>Actinomycetota</taxon>
        <taxon>Actinomycetes</taxon>
        <taxon>Propionibacteriales</taxon>
        <taxon>Kribbellaceae</taxon>
        <taxon>Kribbella</taxon>
    </lineage>
</organism>
<reference evidence="1 2" key="1">
    <citation type="journal article" date="2015" name="Stand. Genomic Sci.">
        <title>Genomic Encyclopedia of Bacterial and Archaeal Type Strains, Phase III: the genomes of soil and plant-associated and newly described type strains.</title>
        <authorList>
            <person name="Whitman W.B."/>
            <person name="Woyke T."/>
            <person name="Klenk H.P."/>
            <person name="Zhou Y."/>
            <person name="Lilburn T.G."/>
            <person name="Beck B.J."/>
            <person name="De Vos P."/>
            <person name="Vandamme P."/>
            <person name="Eisen J.A."/>
            <person name="Garrity G."/>
            <person name="Hugenholtz P."/>
            <person name="Kyrpides N.C."/>
        </authorList>
    </citation>
    <scope>NUCLEOTIDE SEQUENCE [LARGE SCALE GENOMIC DNA]</scope>
    <source>
        <strain evidence="1 2">VKM Ac-2538</strain>
    </source>
</reference>
<name>A0ABY2BJ87_9ACTN</name>
<proteinExistence type="predicted"/>